<keyword evidence="5" id="KW-0406">Ion transport</keyword>
<dbReference type="Gene3D" id="3.20.20.100">
    <property type="entry name" value="NADP-dependent oxidoreductase domain"/>
    <property type="match status" value="1"/>
</dbReference>
<comment type="similarity">
    <text evidence="1">Belongs to the shaker potassium channel beta subunit family.</text>
</comment>
<dbReference type="PRINTS" id="PR01577">
    <property type="entry name" value="KCNABCHANNEL"/>
</dbReference>
<dbReference type="PANTHER" id="PTHR43150:SF2">
    <property type="entry name" value="HYPERKINETIC, ISOFORM M"/>
    <property type="match status" value="1"/>
</dbReference>
<evidence type="ECO:0000259" key="4">
    <source>
        <dbReference type="Pfam" id="PF00248"/>
    </source>
</evidence>
<keyword evidence="5" id="KW-0407">Ion channel</keyword>
<dbReference type="Pfam" id="PF00248">
    <property type="entry name" value="Aldo_ket_red"/>
    <property type="match status" value="1"/>
</dbReference>
<dbReference type="EMBL" id="KZ678155">
    <property type="protein sequence ID" value="PSN59567.1"/>
    <property type="molecule type" value="Genomic_DNA"/>
</dbReference>
<gene>
    <name evidence="5" type="ORF">BS50DRAFT_579963</name>
</gene>
<dbReference type="PANTHER" id="PTHR43150">
    <property type="entry name" value="HYPERKINETIC, ISOFORM M"/>
    <property type="match status" value="1"/>
</dbReference>
<evidence type="ECO:0000256" key="2">
    <source>
        <dbReference type="ARBA" id="ARBA00022857"/>
    </source>
</evidence>
<accession>A0A2T2N299</accession>
<dbReference type="SUPFAM" id="SSF51430">
    <property type="entry name" value="NAD(P)-linked oxidoreductase"/>
    <property type="match status" value="1"/>
</dbReference>
<keyword evidence="5" id="KW-0813">Transport</keyword>
<dbReference type="GO" id="GO:0034220">
    <property type="term" value="P:monoatomic ion transmembrane transport"/>
    <property type="evidence" value="ECO:0007669"/>
    <property type="project" value="UniProtKB-KW"/>
</dbReference>
<reference evidence="5 6" key="1">
    <citation type="journal article" date="2018" name="Front. Microbiol.">
        <title>Genome-Wide Analysis of Corynespora cassiicola Leaf Fall Disease Putative Effectors.</title>
        <authorList>
            <person name="Lopez D."/>
            <person name="Ribeiro S."/>
            <person name="Label P."/>
            <person name="Fumanal B."/>
            <person name="Venisse J.S."/>
            <person name="Kohler A."/>
            <person name="de Oliveira R.R."/>
            <person name="Labutti K."/>
            <person name="Lipzen A."/>
            <person name="Lail K."/>
            <person name="Bauer D."/>
            <person name="Ohm R.A."/>
            <person name="Barry K.W."/>
            <person name="Spatafora J."/>
            <person name="Grigoriev I.V."/>
            <person name="Martin F.M."/>
            <person name="Pujade-Renaud V."/>
        </authorList>
    </citation>
    <scope>NUCLEOTIDE SEQUENCE [LARGE SCALE GENOMIC DNA]</scope>
    <source>
        <strain evidence="5 6">Philippines</strain>
    </source>
</reference>
<dbReference type="AlphaFoldDB" id="A0A2T2N299"/>
<dbReference type="InterPro" id="IPR023210">
    <property type="entry name" value="NADP_OxRdtase_dom"/>
</dbReference>
<dbReference type="STRING" id="1448308.A0A2T2N299"/>
<evidence type="ECO:0000256" key="3">
    <source>
        <dbReference type="ARBA" id="ARBA00023002"/>
    </source>
</evidence>
<dbReference type="InterPro" id="IPR005399">
    <property type="entry name" value="K_chnl_volt-dep_bsu_KCNAB-rel"/>
</dbReference>
<dbReference type="Proteomes" id="UP000240883">
    <property type="component" value="Unassembled WGS sequence"/>
</dbReference>
<evidence type="ECO:0000313" key="6">
    <source>
        <dbReference type="Proteomes" id="UP000240883"/>
    </source>
</evidence>
<name>A0A2T2N299_CORCC</name>
<dbReference type="OrthoDB" id="1720422at2759"/>
<dbReference type="CDD" id="cd19143">
    <property type="entry name" value="AKR_AKR6C1_2"/>
    <property type="match status" value="1"/>
</dbReference>
<keyword evidence="2" id="KW-0521">NADP</keyword>
<dbReference type="InterPro" id="IPR036812">
    <property type="entry name" value="NAD(P)_OxRdtase_dom_sf"/>
</dbReference>
<evidence type="ECO:0000313" key="5">
    <source>
        <dbReference type="EMBL" id="PSN59567.1"/>
    </source>
</evidence>
<proteinExistence type="inferred from homology"/>
<organism evidence="5 6">
    <name type="scientific">Corynespora cassiicola Philippines</name>
    <dbReference type="NCBI Taxonomy" id="1448308"/>
    <lineage>
        <taxon>Eukaryota</taxon>
        <taxon>Fungi</taxon>
        <taxon>Dikarya</taxon>
        <taxon>Ascomycota</taxon>
        <taxon>Pezizomycotina</taxon>
        <taxon>Dothideomycetes</taxon>
        <taxon>Pleosporomycetidae</taxon>
        <taxon>Pleosporales</taxon>
        <taxon>Corynesporascaceae</taxon>
        <taxon>Corynespora</taxon>
    </lineage>
</organism>
<keyword evidence="3" id="KW-0560">Oxidoreductase</keyword>
<evidence type="ECO:0000256" key="1">
    <source>
        <dbReference type="ARBA" id="ARBA00006515"/>
    </source>
</evidence>
<protein>
    <submittedName>
        <fullName evidence="5">Voltage-gated potassium channel subunit beta-1 channel subunit beta-1</fullName>
    </submittedName>
</protein>
<feature type="domain" description="NADP-dependent oxidoreductase" evidence="4">
    <location>
        <begin position="30"/>
        <end position="335"/>
    </location>
</feature>
<keyword evidence="6" id="KW-1185">Reference proteome</keyword>
<sequence>MPAVESKFDPKDMEFRRLGPAGLKVSVFSLGGWLTYGGTQKGSVVKDCMQAAWDNGINFFDTAEVYSKGECEVEMGQALKELAWPRDEFVLSTKVFFGTGRKEPNTRGLSRKHIIEGLKSSLARLDQSYVDVYFAHRFDPDVPMREIVEAFTQCIRSGWTHYWGTSEWPGDKIQEAIDVAERYNLIAPVVEQPQYNAFHRERFENEYAPLYQKHQYGTTIWSPLDSGILTGKYDSGIPQDSRFATNPDFFKNTIEKLKSDEGKAKLDKVRRLGKVADRLGASTAQLALAWCAKNKNVSTVILGATKPQQVHDNCKALQLLPRLTAEVMDEIEGILDNKPRPSL</sequence>
<dbReference type="GO" id="GO:0016491">
    <property type="term" value="F:oxidoreductase activity"/>
    <property type="evidence" value="ECO:0007669"/>
    <property type="project" value="UniProtKB-KW"/>
</dbReference>